<keyword evidence="3" id="KW-1185">Reference proteome</keyword>
<name>A0A6G1EZF9_9ORYZ</name>
<evidence type="ECO:0000313" key="2">
    <source>
        <dbReference type="EMBL" id="KAF0930001.1"/>
    </source>
</evidence>
<feature type="region of interest" description="Disordered" evidence="1">
    <location>
        <begin position="28"/>
        <end position="48"/>
    </location>
</feature>
<dbReference type="Proteomes" id="UP000479710">
    <property type="component" value="Unassembled WGS sequence"/>
</dbReference>
<evidence type="ECO:0000256" key="1">
    <source>
        <dbReference type="SAM" id="MobiDB-lite"/>
    </source>
</evidence>
<dbReference type="EMBL" id="SPHZ02000002">
    <property type="protein sequence ID" value="KAF0930001.1"/>
    <property type="molecule type" value="Genomic_DNA"/>
</dbReference>
<dbReference type="AlphaFoldDB" id="A0A6G1EZF9"/>
<protein>
    <submittedName>
        <fullName evidence="2">Uncharacterized protein</fullName>
    </submittedName>
</protein>
<proteinExistence type="predicted"/>
<accession>A0A6G1EZF9</accession>
<comment type="caution">
    <text evidence="2">The sequence shown here is derived from an EMBL/GenBank/DDBJ whole genome shotgun (WGS) entry which is preliminary data.</text>
</comment>
<reference evidence="2 3" key="1">
    <citation type="submission" date="2019-11" db="EMBL/GenBank/DDBJ databases">
        <title>Whole genome sequence of Oryza granulata.</title>
        <authorList>
            <person name="Li W."/>
        </authorList>
    </citation>
    <scope>NUCLEOTIDE SEQUENCE [LARGE SCALE GENOMIC DNA]</scope>
    <source>
        <strain evidence="3">cv. Menghai</strain>
        <tissue evidence="2">Leaf</tissue>
    </source>
</reference>
<sequence length="93" mass="10011">MWPGKADLEGEGALAMVVSWGHGTQSRTGFHGRMGRMGEESGGGGAWEEEGVGMAASWVTLVWGRWRLAGVGGEPDRWAPVPPISEKAWRYAN</sequence>
<organism evidence="2 3">
    <name type="scientific">Oryza meyeriana var. granulata</name>
    <dbReference type="NCBI Taxonomy" id="110450"/>
    <lineage>
        <taxon>Eukaryota</taxon>
        <taxon>Viridiplantae</taxon>
        <taxon>Streptophyta</taxon>
        <taxon>Embryophyta</taxon>
        <taxon>Tracheophyta</taxon>
        <taxon>Spermatophyta</taxon>
        <taxon>Magnoliopsida</taxon>
        <taxon>Liliopsida</taxon>
        <taxon>Poales</taxon>
        <taxon>Poaceae</taxon>
        <taxon>BOP clade</taxon>
        <taxon>Oryzoideae</taxon>
        <taxon>Oryzeae</taxon>
        <taxon>Oryzinae</taxon>
        <taxon>Oryza</taxon>
        <taxon>Oryza meyeriana</taxon>
    </lineage>
</organism>
<evidence type="ECO:0000313" key="3">
    <source>
        <dbReference type="Proteomes" id="UP000479710"/>
    </source>
</evidence>
<gene>
    <name evidence="2" type="ORF">E2562_027186</name>
</gene>